<accession>A0A1I3H5Z3</accession>
<dbReference type="AlphaFoldDB" id="A0A1I3H5Z3"/>
<dbReference type="RefSeq" id="WP_091112757.1">
    <property type="nucleotide sequence ID" value="NZ_BKAF01000008.1"/>
</dbReference>
<organism evidence="1 2">
    <name type="scientific">Nocardioides psychrotolerans</name>
    <dbReference type="NCBI Taxonomy" id="1005945"/>
    <lineage>
        <taxon>Bacteria</taxon>
        <taxon>Bacillati</taxon>
        <taxon>Actinomycetota</taxon>
        <taxon>Actinomycetes</taxon>
        <taxon>Propionibacteriales</taxon>
        <taxon>Nocardioidaceae</taxon>
        <taxon>Nocardioides</taxon>
    </lineage>
</organism>
<gene>
    <name evidence="1" type="ORF">SAMN05216561_10743</name>
</gene>
<dbReference type="Proteomes" id="UP000198649">
    <property type="component" value="Unassembled WGS sequence"/>
</dbReference>
<keyword evidence="2" id="KW-1185">Reference proteome</keyword>
<dbReference type="EMBL" id="FOQG01000007">
    <property type="protein sequence ID" value="SFI30990.1"/>
    <property type="molecule type" value="Genomic_DNA"/>
</dbReference>
<reference evidence="1 2" key="1">
    <citation type="submission" date="2016-10" db="EMBL/GenBank/DDBJ databases">
        <authorList>
            <person name="de Groot N.N."/>
        </authorList>
    </citation>
    <scope>NUCLEOTIDE SEQUENCE [LARGE SCALE GENOMIC DNA]</scope>
    <source>
        <strain evidence="1 2">CGMCC 1.11156</strain>
    </source>
</reference>
<evidence type="ECO:0000313" key="1">
    <source>
        <dbReference type="EMBL" id="SFI30990.1"/>
    </source>
</evidence>
<proteinExistence type="predicted"/>
<name>A0A1I3H5Z3_9ACTN</name>
<protein>
    <submittedName>
        <fullName evidence="1">Uncharacterized protein</fullName>
    </submittedName>
</protein>
<evidence type="ECO:0000313" key="2">
    <source>
        <dbReference type="Proteomes" id="UP000198649"/>
    </source>
</evidence>
<dbReference type="OrthoDB" id="3790807at2"/>
<sequence>MKFAPKAVLRRSAEAPAAAAGAPVAPQPPRGRPVVAFAGILDGRSLWLAIHAAPGSLALRVTGTGDVVALPSDVPDDDPAFRAVRVDLGALPGGAEPTSYDVVLVPAGGGTPKPVWSHPLPTDSLVRTPLSADGTHAWSLERGEDGGLRAVRTPQPATVALRAVAQDGEAVTLAIDPLPGDLPGHHGPELRLVDQEGVLVHTLPLTIGNDGLLHARISLADLPTGDEVWPRVLVDEHAVRRRGDDLAKAQAATMLPQLFGEDPETPELRLRWTPEGTLGLRIAARPAHPAATSQGEDA</sequence>
<dbReference type="STRING" id="1005945.SAMN05216561_10743"/>